<name>A0ABZ2TNU7_9FLAO</name>
<reference evidence="1 2" key="1">
    <citation type="submission" date="2024-03" db="EMBL/GenBank/DDBJ databases">
        <authorList>
            <person name="Cao K."/>
        </authorList>
    </citation>
    <scope>NUCLEOTIDE SEQUENCE [LARGE SCALE GENOMIC DNA]</scope>
    <source>
        <strain evidence="1 2">MCCC 1K00696</strain>
    </source>
</reference>
<accession>A0ABZ2TNU7</accession>
<evidence type="ECO:0000313" key="1">
    <source>
        <dbReference type="EMBL" id="WYW54793.1"/>
    </source>
</evidence>
<dbReference type="PROSITE" id="PS51257">
    <property type="entry name" value="PROKAR_LIPOPROTEIN"/>
    <property type="match status" value="1"/>
</dbReference>
<sequence>MKSLKLLFTFILTGAFLGSCTTVFEDNFIENEISLEEVVSNYDLWYVDYHRTIGNGDIPFVAKAFTLSFLDGVLYANNNIADIGFTGNGLGIDVGTYDTYTGLLETRHDLDGRNDFEVTITSNNEIRLYNYRQNVTYFLIGYQTNTFDYDKLFYENIEYFLQEYQAWEKTSTTGGVPNAFDLENYLQFTPENTTTFYSSQDNFGTQIANINWSYVGDYEVFDVTGFEDLKILTLNYDGGDIEEFELSVINDGKISLYNIESETTYVFNGRGFVQYLKTDASEKSAKSIVRNSNRKRTKIVRKTKIRRNLK</sequence>
<keyword evidence="2" id="KW-1185">Reference proteome</keyword>
<evidence type="ECO:0008006" key="3">
    <source>
        <dbReference type="Google" id="ProtNLM"/>
    </source>
</evidence>
<organism evidence="1 2">
    <name type="scientific">Polaribacter marinaquae</name>
    <dbReference type="NCBI Taxonomy" id="1642819"/>
    <lineage>
        <taxon>Bacteria</taxon>
        <taxon>Pseudomonadati</taxon>
        <taxon>Bacteroidota</taxon>
        <taxon>Flavobacteriia</taxon>
        <taxon>Flavobacteriales</taxon>
        <taxon>Flavobacteriaceae</taxon>
    </lineage>
</organism>
<proteinExistence type="predicted"/>
<dbReference type="Proteomes" id="UP001491088">
    <property type="component" value="Chromosome"/>
</dbReference>
<dbReference type="RefSeq" id="WP_299064606.1">
    <property type="nucleotide sequence ID" value="NZ_CP150496.1"/>
</dbReference>
<evidence type="ECO:0000313" key="2">
    <source>
        <dbReference type="Proteomes" id="UP001491088"/>
    </source>
</evidence>
<gene>
    <name evidence="1" type="ORF">WG950_09655</name>
</gene>
<protein>
    <recommendedName>
        <fullName evidence="3">Nicotinic acid mononucleotide adenyltransferase</fullName>
    </recommendedName>
</protein>
<dbReference type="EMBL" id="CP150496">
    <property type="protein sequence ID" value="WYW54793.1"/>
    <property type="molecule type" value="Genomic_DNA"/>
</dbReference>